<comment type="caution">
    <text evidence="2">The sequence shown here is derived from an EMBL/GenBank/DDBJ whole genome shotgun (WGS) entry which is preliminary data.</text>
</comment>
<dbReference type="InterPro" id="IPR036913">
    <property type="entry name" value="YegP-like_sf"/>
</dbReference>
<reference evidence="2 3" key="1">
    <citation type="journal article" date="2015" name="Nature">
        <title>rRNA introns, odd ribosomes, and small enigmatic genomes across a large radiation of phyla.</title>
        <authorList>
            <person name="Brown C.T."/>
            <person name="Hug L.A."/>
            <person name="Thomas B.C."/>
            <person name="Sharon I."/>
            <person name="Castelle C.J."/>
            <person name="Singh A."/>
            <person name="Wilkins M.J."/>
            <person name="Williams K.H."/>
            <person name="Banfield J.F."/>
        </authorList>
    </citation>
    <scope>NUCLEOTIDE SEQUENCE [LARGE SCALE GENOMIC DNA]</scope>
</reference>
<evidence type="ECO:0000313" key="3">
    <source>
        <dbReference type="Proteomes" id="UP000034803"/>
    </source>
</evidence>
<dbReference type="Gene3D" id="2.30.29.80">
    <property type="match status" value="1"/>
</dbReference>
<gene>
    <name evidence="2" type="ORF">UR21_C0019G0019</name>
</gene>
<evidence type="ECO:0000259" key="1">
    <source>
        <dbReference type="Pfam" id="PF07411"/>
    </source>
</evidence>
<evidence type="ECO:0000313" key="2">
    <source>
        <dbReference type="EMBL" id="KKP30973.1"/>
    </source>
</evidence>
<dbReference type="SUPFAM" id="SSF160113">
    <property type="entry name" value="YegP-like"/>
    <property type="match status" value="1"/>
</dbReference>
<dbReference type="AlphaFoldDB" id="A0A0F9YHT3"/>
<sequence>MPAKITMYQDKRKEFRATVTAGNNRKLANLGESYKTRSGVKNAVKRLQKYMPDSKVVDKTK</sequence>
<organism evidence="2 3">
    <name type="scientific">Candidatus Woesebacteria bacterium GW2011_GWC2_31_9</name>
    <dbReference type="NCBI Taxonomy" id="1618586"/>
    <lineage>
        <taxon>Bacteria</taxon>
        <taxon>Candidatus Woeseibacteriota</taxon>
    </lineage>
</organism>
<dbReference type="Pfam" id="PF07411">
    <property type="entry name" value="DUF1508"/>
    <property type="match status" value="1"/>
</dbReference>
<dbReference type="EMBL" id="LBOI01000019">
    <property type="protein sequence ID" value="KKP30973.1"/>
    <property type="molecule type" value="Genomic_DNA"/>
</dbReference>
<accession>A0A0F9YHT3</accession>
<name>A0A0F9YHT3_9BACT</name>
<dbReference type="Proteomes" id="UP000034803">
    <property type="component" value="Unassembled WGS sequence"/>
</dbReference>
<dbReference type="InterPro" id="IPR010879">
    <property type="entry name" value="DUF1508"/>
</dbReference>
<protein>
    <recommendedName>
        <fullName evidence="1">DUF1508 domain-containing protein</fullName>
    </recommendedName>
</protein>
<proteinExistence type="predicted"/>
<feature type="domain" description="DUF1508" evidence="1">
    <location>
        <begin position="10"/>
        <end position="58"/>
    </location>
</feature>